<comment type="caution">
    <text evidence="3">The sequence shown here is derived from an EMBL/GenBank/DDBJ whole genome shotgun (WGS) entry which is preliminary data.</text>
</comment>
<dbReference type="Gene3D" id="2.30.180.10">
    <property type="entry name" value="FAS1 domain"/>
    <property type="match status" value="1"/>
</dbReference>
<dbReference type="RefSeq" id="WP_379538026.1">
    <property type="nucleotide sequence ID" value="NZ_JBHSDR010000003.1"/>
</dbReference>
<dbReference type="PROSITE" id="PS50213">
    <property type="entry name" value="FAS1"/>
    <property type="match status" value="1"/>
</dbReference>
<dbReference type="Pfam" id="PF02469">
    <property type="entry name" value="Fasciclin"/>
    <property type="match status" value="1"/>
</dbReference>
<organism evidence="3 4">
    <name type="scientific">Novosphingobium tardum</name>
    <dbReference type="NCBI Taxonomy" id="1538021"/>
    <lineage>
        <taxon>Bacteria</taxon>
        <taxon>Pseudomonadati</taxon>
        <taxon>Pseudomonadota</taxon>
        <taxon>Alphaproteobacteria</taxon>
        <taxon>Sphingomonadales</taxon>
        <taxon>Sphingomonadaceae</taxon>
        <taxon>Novosphingobium</taxon>
    </lineage>
</organism>
<dbReference type="PROSITE" id="PS51257">
    <property type="entry name" value="PROKAR_LIPOPROTEIN"/>
    <property type="match status" value="1"/>
</dbReference>
<evidence type="ECO:0000256" key="1">
    <source>
        <dbReference type="SAM" id="SignalP"/>
    </source>
</evidence>
<evidence type="ECO:0000313" key="4">
    <source>
        <dbReference type="Proteomes" id="UP001595828"/>
    </source>
</evidence>
<keyword evidence="1" id="KW-0732">Signal</keyword>
<dbReference type="InterPro" id="IPR036378">
    <property type="entry name" value="FAS1_dom_sf"/>
</dbReference>
<dbReference type="InterPro" id="IPR050904">
    <property type="entry name" value="Adhesion/Biosynth-related"/>
</dbReference>
<evidence type="ECO:0000259" key="2">
    <source>
        <dbReference type="PROSITE" id="PS50213"/>
    </source>
</evidence>
<sequence length="194" mass="19345">MAHTFIRLAALSLAATSLATLGACSKSSSDAAATAGSEAPSGTLAKAIAGAPGLTTVAATLKDSGLASVFDGNAPYTFLAPDDDAFGKLGDAAAALKTPEQRPQMVAILRSHIMPGFVTVKDIEAALDSAKGKPVSMPTMGDGKLTFARSGDHISVTSDDGTTGKIDGSPLVATNGVVIPVDTVLKKVPPKPAA</sequence>
<feature type="signal peptide" evidence="1">
    <location>
        <begin position="1"/>
        <end position="19"/>
    </location>
</feature>
<protein>
    <submittedName>
        <fullName evidence="3">Fasciclin domain-containing protein</fullName>
    </submittedName>
</protein>
<feature type="chain" id="PRO_5045809684" evidence="1">
    <location>
        <begin position="20"/>
        <end position="194"/>
    </location>
</feature>
<keyword evidence="4" id="KW-1185">Reference proteome</keyword>
<proteinExistence type="predicted"/>
<dbReference type="SMART" id="SM00554">
    <property type="entry name" value="FAS1"/>
    <property type="match status" value="1"/>
</dbReference>
<accession>A0ABV8RNU1</accession>
<dbReference type="InterPro" id="IPR000782">
    <property type="entry name" value="FAS1_domain"/>
</dbReference>
<dbReference type="Proteomes" id="UP001595828">
    <property type="component" value="Unassembled WGS sequence"/>
</dbReference>
<feature type="domain" description="FAS1" evidence="2">
    <location>
        <begin position="41"/>
        <end position="185"/>
    </location>
</feature>
<name>A0ABV8RNU1_9SPHN</name>
<gene>
    <name evidence="3" type="ORF">ACFO0A_05830</name>
</gene>
<reference evidence="4" key="1">
    <citation type="journal article" date="2019" name="Int. J. Syst. Evol. Microbiol.">
        <title>The Global Catalogue of Microorganisms (GCM) 10K type strain sequencing project: providing services to taxonomists for standard genome sequencing and annotation.</title>
        <authorList>
            <consortium name="The Broad Institute Genomics Platform"/>
            <consortium name="The Broad Institute Genome Sequencing Center for Infectious Disease"/>
            <person name="Wu L."/>
            <person name="Ma J."/>
        </authorList>
    </citation>
    <scope>NUCLEOTIDE SEQUENCE [LARGE SCALE GENOMIC DNA]</scope>
    <source>
        <strain evidence="4">CGMCC 1.12989</strain>
    </source>
</reference>
<dbReference type="EMBL" id="JBHSDR010000003">
    <property type="protein sequence ID" value="MFC4294577.1"/>
    <property type="molecule type" value="Genomic_DNA"/>
</dbReference>
<evidence type="ECO:0000313" key="3">
    <source>
        <dbReference type="EMBL" id="MFC4294577.1"/>
    </source>
</evidence>
<dbReference type="PANTHER" id="PTHR10900:SF77">
    <property type="entry name" value="FI19380P1"/>
    <property type="match status" value="1"/>
</dbReference>
<dbReference type="PANTHER" id="PTHR10900">
    <property type="entry name" value="PERIOSTIN-RELATED"/>
    <property type="match status" value="1"/>
</dbReference>
<dbReference type="SUPFAM" id="SSF82153">
    <property type="entry name" value="FAS1 domain"/>
    <property type="match status" value="1"/>
</dbReference>